<reference evidence="2" key="1">
    <citation type="submission" date="1999-12" db="EMBL/GenBank/DDBJ databases">
        <authorList>
            <person name="LeFranc D."/>
        </authorList>
    </citation>
    <scope>NUCLEOTIDE SEQUENCE</scope>
</reference>
<dbReference type="EMBL" id="KJ596649">
    <property type="protein sequence ID" value="AIA66844.1"/>
    <property type="molecule type" value="Genomic_DNA"/>
</dbReference>
<organism evidence="2">
    <name type="scientific">Homo sapiens</name>
    <name type="common">Human</name>
    <dbReference type="NCBI Taxonomy" id="9606"/>
    <lineage>
        <taxon>Eukaryota</taxon>
        <taxon>Metazoa</taxon>
        <taxon>Chordata</taxon>
        <taxon>Craniata</taxon>
        <taxon>Vertebrata</taxon>
        <taxon>Euteleostomi</taxon>
        <taxon>Mammalia</taxon>
        <taxon>Eutheria</taxon>
        <taxon>Euarchontoglires</taxon>
        <taxon>Primates</taxon>
        <taxon>Haplorrhini</taxon>
        <taxon>Catarrhini</taxon>
        <taxon>Hominidae</taxon>
        <taxon>Homo</taxon>
    </lineage>
</organism>
<dbReference type="EMBL" id="KJ596653">
    <property type="protein sequence ID" value="AIA66856.1"/>
    <property type="molecule type" value="Genomic_DNA"/>
</dbReference>
<dbReference type="EMBL" id="KJ596652">
    <property type="protein sequence ID" value="AIA66853.1"/>
    <property type="molecule type" value="Genomic_DNA"/>
</dbReference>
<evidence type="ECO:0000256" key="1">
    <source>
        <dbReference type="SAM" id="MobiDB-lite"/>
    </source>
</evidence>
<dbReference type="EMBL" id="KJ596646">
    <property type="protein sequence ID" value="AIA66835.1"/>
    <property type="molecule type" value="Genomic_DNA"/>
</dbReference>
<reference evidence="2" key="2">
    <citation type="journal article" date="2001" name="Biochem. Biophys. Res. Commun.">
        <title>Molecular analysis of endogenous retrovirus HRES-1: identification of frameshift mutations in region encoding putative 28-kDa autoantigen.</title>
        <authorList>
            <person name="Lefranc D."/>
            <person name="Dubucquoi S."/>
            <person name="Almeras L."/>
            <person name="De Seze J."/>
            <person name="Tourvieille B."/>
            <person name="Dussart P."/>
            <person name="Aubert J.P."/>
            <person name="Vermersch P."/>
            <person name="Prin L."/>
        </authorList>
    </citation>
    <scope>NUCLEOTIDE SEQUENCE</scope>
</reference>
<dbReference type="EMBL" id="AF216972">
    <property type="protein sequence ID" value="AAF76751.1"/>
    <property type="molecule type" value="Genomic_DNA"/>
</dbReference>
<dbReference type="EMBL" id="KJ596651">
    <property type="protein sequence ID" value="AIA66850.1"/>
    <property type="molecule type" value="Genomic_DNA"/>
</dbReference>
<accession>Q9NRK2</accession>
<evidence type="ECO:0000313" key="3">
    <source>
        <dbReference type="EMBL" id="AIA66835.1"/>
    </source>
</evidence>
<feature type="compositionally biased region" description="Low complexity" evidence="1">
    <location>
        <begin position="7"/>
        <end position="28"/>
    </location>
</feature>
<proteinExistence type="predicted"/>
<sequence length="138" mass="14273">MAVCDILGAAPPLAGSPAALARGPPARLGGEGPGAGDRRREGPDRSPRQPPVSQRLRPSRTPAPRRRRALHPPSGRDREEEEEMGYARPGPPRVRACARGGRGGAREDFGARRKHVRGLGALAVCAEVGRAAGGGVGG</sequence>
<name>Q9NRK2_HUMAN</name>
<dbReference type="EMBL" id="KJ596647">
    <property type="protein sequence ID" value="AIA66838.1"/>
    <property type="molecule type" value="Genomic_DNA"/>
</dbReference>
<dbReference type="EMBL" id="KJ596648">
    <property type="protein sequence ID" value="AIA66841.1"/>
    <property type="molecule type" value="Genomic_DNA"/>
</dbReference>
<feature type="compositionally biased region" description="Basic and acidic residues" evidence="1">
    <location>
        <begin position="36"/>
        <end position="47"/>
    </location>
</feature>
<feature type="region of interest" description="Disordered" evidence="1">
    <location>
        <begin position="1"/>
        <end position="109"/>
    </location>
</feature>
<evidence type="ECO:0000313" key="2">
    <source>
        <dbReference type="EMBL" id="AAF76751.1"/>
    </source>
</evidence>
<dbReference type="EMBL" id="KJ596650">
    <property type="protein sequence ID" value="AIA66847.1"/>
    <property type="molecule type" value="Genomic_DNA"/>
</dbReference>
<dbReference type="AlphaFoldDB" id="Q9NRK2"/>
<gene>
    <name evidence="2" type="primary">p15</name>
</gene>
<protein>
    <submittedName>
        <fullName evidence="2">p15 protein</fullName>
    </submittedName>
</protein>
<reference evidence="3" key="3">
    <citation type="journal article" date="2015" name="AIDS Res. Hum. Retroviruses">
        <title>Increased seroreactivity to human T cell lymphoma/leukemia virus-related endogenous sequence-1 gag peptides in patients with human T cell lymphoma/leukemia virus myelopathy.</title>
        <authorList>
            <person name="Perzova R."/>
            <person name="Graziano E."/>
            <person name="Sanghi S."/>
            <person name="Welch C."/>
            <person name="Benz P."/>
            <person name="Abbott L."/>
            <person name="Lalone D."/>
            <person name="Glaser J."/>
            <person name="Loughran T."/>
            <person name="Sheremata W."/>
            <person name="Poiesz B.J."/>
        </authorList>
    </citation>
    <scope>NUCLEOTIDE SEQUENCE</scope>
</reference>